<dbReference type="EMBL" id="VSRR010063821">
    <property type="protein sequence ID" value="MPC83893.1"/>
    <property type="molecule type" value="Genomic_DNA"/>
</dbReference>
<keyword evidence="2" id="KW-1185">Reference proteome</keyword>
<organism evidence="1 2">
    <name type="scientific">Portunus trituberculatus</name>
    <name type="common">Swimming crab</name>
    <name type="synonym">Neptunus trituberculatus</name>
    <dbReference type="NCBI Taxonomy" id="210409"/>
    <lineage>
        <taxon>Eukaryota</taxon>
        <taxon>Metazoa</taxon>
        <taxon>Ecdysozoa</taxon>
        <taxon>Arthropoda</taxon>
        <taxon>Crustacea</taxon>
        <taxon>Multicrustacea</taxon>
        <taxon>Malacostraca</taxon>
        <taxon>Eumalacostraca</taxon>
        <taxon>Eucarida</taxon>
        <taxon>Decapoda</taxon>
        <taxon>Pleocyemata</taxon>
        <taxon>Brachyura</taxon>
        <taxon>Eubrachyura</taxon>
        <taxon>Portunoidea</taxon>
        <taxon>Portunidae</taxon>
        <taxon>Portuninae</taxon>
        <taxon>Portunus</taxon>
    </lineage>
</organism>
<evidence type="ECO:0000313" key="1">
    <source>
        <dbReference type="EMBL" id="MPC83893.1"/>
    </source>
</evidence>
<reference evidence="1 2" key="1">
    <citation type="submission" date="2019-05" db="EMBL/GenBank/DDBJ databases">
        <title>Another draft genome of Portunus trituberculatus and its Hox gene families provides insights of decapod evolution.</title>
        <authorList>
            <person name="Jeong J.-H."/>
            <person name="Song I."/>
            <person name="Kim S."/>
            <person name="Choi T."/>
            <person name="Kim D."/>
            <person name="Ryu S."/>
            <person name="Kim W."/>
        </authorList>
    </citation>
    <scope>NUCLEOTIDE SEQUENCE [LARGE SCALE GENOMIC DNA]</scope>
    <source>
        <tissue evidence="1">Muscle</tissue>
    </source>
</reference>
<proteinExistence type="predicted"/>
<dbReference type="Proteomes" id="UP000324222">
    <property type="component" value="Unassembled WGS sequence"/>
</dbReference>
<accession>A0A5B7IN67</accession>
<sequence length="8" mass="975">MTQELQLL</sequence>
<name>A0A5B7IN67_PORTR</name>
<comment type="caution">
    <text evidence="1">The sequence shown here is derived from an EMBL/GenBank/DDBJ whole genome shotgun (WGS) entry which is preliminary data.</text>
</comment>
<evidence type="ECO:0000313" key="2">
    <source>
        <dbReference type="Proteomes" id="UP000324222"/>
    </source>
</evidence>
<protein>
    <submittedName>
        <fullName evidence="1">Uncharacterized protein</fullName>
    </submittedName>
</protein>
<gene>
    <name evidence="1" type="ORF">E2C01_078614</name>
</gene>